<keyword evidence="2" id="KW-1185">Reference proteome</keyword>
<sequence>MNNKEKIKDYQKKIFQLEKLSKEFNKGNILAINYEKHLVSEIEFVKSNTIRDIEYNIKKDLSEIKMLKEIKYKLKHSIRLNNFEENYILLNI</sequence>
<accession>A0AAP1RG26</accession>
<dbReference type="EMBL" id="WXXV01000011">
    <property type="protein sequence ID" value="MBE7695565.1"/>
    <property type="molecule type" value="Genomic_DNA"/>
</dbReference>
<dbReference type="GeneID" id="79924916"/>
<dbReference type="AlphaFoldDB" id="A0AAP1RG26"/>
<gene>
    <name evidence="1" type="ORF">F7645_09045</name>
</gene>
<comment type="caution">
    <text evidence="1">The sequence shown here is derived from an EMBL/GenBank/DDBJ whole genome shotgun (WGS) entry which is preliminary data.</text>
</comment>
<evidence type="ECO:0000313" key="2">
    <source>
        <dbReference type="Proteomes" id="UP000806077"/>
    </source>
</evidence>
<reference evidence="1 2" key="1">
    <citation type="journal article" date="2020" name="Int. J. Syst. Evol. Microbiol.">
        <title>Tenacibaculum piscium sp. nov., isolated from skin ulcers of sea-farmed fish, and description of Tenacibaculum finnmarkense sp. nov. with subdivision into genomovars finnmarkense and ulcerans.</title>
        <authorList>
            <person name="Olsen A.B."/>
            <person name="Spilsberg B."/>
            <person name="Nilsen H.K."/>
            <person name="Lagesen K."/>
            <person name="Gulla S."/>
            <person name="Avendano-Herrera R."/>
            <person name="Irgang R."/>
            <person name="Duchaud E."/>
            <person name="Colquhoun D.J."/>
        </authorList>
    </citation>
    <scope>NUCLEOTIDE SEQUENCE [LARGE SCALE GENOMIC DNA]</scope>
    <source>
        <strain evidence="1 2">TNO037</strain>
    </source>
</reference>
<organism evidence="1 2">
    <name type="scientific">Tenacibaculum finnmarkense genomovar finnmarkense</name>
    <dbReference type="NCBI Taxonomy" id="1458503"/>
    <lineage>
        <taxon>Bacteria</taxon>
        <taxon>Pseudomonadati</taxon>
        <taxon>Bacteroidota</taxon>
        <taxon>Flavobacteriia</taxon>
        <taxon>Flavobacteriales</taxon>
        <taxon>Flavobacteriaceae</taxon>
        <taxon>Tenacibaculum</taxon>
        <taxon>Tenacibaculum finnmarkense</taxon>
    </lineage>
</organism>
<dbReference type="RefSeq" id="WP_101955827.1">
    <property type="nucleotide sequence ID" value="NZ_JAFMUA010000047.1"/>
</dbReference>
<dbReference type="Proteomes" id="UP000806077">
    <property type="component" value="Unassembled WGS sequence"/>
</dbReference>
<evidence type="ECO:0000313" key="1">
    <source>
        <dbReference type="EMBL" id="MBE7695565.1"/>
    </source>
</evidence>
<protein>
    <submittedName>
        <fullName evidence="1">Uncharacterized protein</fullName>
    </submittedName>
</protein>
<proteinExistence type="predicted"/>
<name>A0AAP1RG26_9FLAO</name>